<feature type="domain" description="C2" evidence="1">
    <location>
        <begin position="1"/>
        <end position="105"/>
    </location>
</feature>
<dbReference type="KEGG" id="lpan:LPMP_310770"/>
<accession>A0A088RXN0</accession>
<dbReference type="EMBL" id="CP009400">
    <property type="protein sequence ID" value="AIO00666.1"/>
    <property type="molecule type" value="Genomic_DNA"/>
</dbReference>
<dbReference type="PROSITE" id="PS50004">
    <property type="entry name" value="C2"/>
    <property type="match status" value="1"/>
</dbReference>
<dbReference type="VEuPathDB" id="TriTrypDB:LPMP_310770"/>
<evidence type="ECO:0000313" key="3">
    <source>
        <dbReference type="Proteomes" id="UP000063063"/>
    </source>
</evidence>
<evidence type="ECO:0000313" key="2">
    <source>
        <dbReference type="EMBL" id="AIO00666.1"/>
    </source>
</evidence>
<dbReference type="InterPro" id="IPR052981">
    <property type="entry name" value="Ingression_C2_domain"/>
</dbReference>
<evidence type="ECO:0000259" key="1">
    <source>
        <dbReference type="PROSITE" id="PS50004"/>
    </source>
</evidence>
<dbReference type="SUPFAM" id="SSF49562">
    <property type="entry name" value="C2 domain (Calcium/lipid-binding domain, CaLB)"/>
    <property type="match status" value="1"/>
</dbReference>
<dbReference type="GeneID" id="22577503"/>
<dbReference type="CDD" id="cd00030">
    <property type="entry name" value="C2"/>
    <property type="match status" value="1"/>
</dbReference>
<dbReference type="Gene3D" id="2.60.40.150">
    <property type="entry name" value="C2 domain"/>
    <property type="match status" value="1"/>
</dbReference>
<dbReference type="OrthoDB" id="63267at2759"/>
<dbReference type="AlphaFoldDB" id="A0A088RXN0"/>
<proteinExistence type="predicted"/>
<dbReference type="PANTHER" id="PTHR47052:SF3">
    <property type="entry name" value="INGRESSION PROTEIN 1"/>
    <property type="match status" value="1"/>
</dbReference>
<protein>
    <submittedName>
        <fullName evidence="2">C2 domain protein, putative</fullName>
    </submittedName>
</protein>
<dbReference type="SMART" id="SM00239">
    <property type="entry name" value="C2"/>
    <property type="match status" value="1"/>
</dbReference>
<name>A0A088RXN0_LEIPA</name>
<dbReference type="Pfam" id="PF00168">
    <property type="entry name" value="C2"/>
    <property type="match status" value="1"/>
</dbReference>
<sequence>MGRLEVRVCGARNIGHTQRVGVPDPYVKVVMGDRKKTQIKYKTKVAHNSLNPVWNEVVKFQIADYDSAQVVFELWNDNVIVDDLMGVYRLSVNGLTRRVVKDMWVILTGTHLSSAELHLQVLAVDFGADPQPSSTMVHSIEEYIGAAATNPAMAATETKTTASAGDFVSVEKTMCGEPAMGIPLQAQVAPPPQPLLHPVYTQQPTCVPQPQFYPHQLTPSVIYVPQPPPPPQAVYLPPQPPPQVMYYQQIPPQGGYYGAAPQQPYYIYGQPPM</sequence>
<gene>
    <name evidence="2" type="ORF">LPMP_310770</name>
</gene>
<organism evidence="2 3">
    <name type="scientific">Leishmania panamensis</name>
    <dbReference type="NCBI Taxonomy" id="5679"/>
    <lineage>
        <taxon>Eukaryota</taxon>
        <taxon>Discoba</taxon>
        <taxon>Euglenozoa</taxon>
        <taxon>Kinetoplastea</taxon>
        <taxon>Metakinetoplastina</taxon>
        <taxon>Trypanosomatida</taxon>
        <taxon>Trypanosomatidae</taxon>
        <taxon>Leishmaniinae</taxon>
        <taxon>Leishmania</taxon>
        <taxon>Leishmania guyanensis species complex</taxon>
    </lineage>
</organism>
<dbReference type="RefSeq" id="XP_010701466.1">
    <property type="nucleotide sequence ID" value="XM_010703164.1"/>
</dbReference>
<dbReference type="VEuPathDB" id="TriTrypDB:LPAL13_310013000"/>
<dbReference type="InterPro" id="IPR000008">
    <property type="entry name" value="C2_dom"/>
</dbReference>
<dbReference type="eggNOG" id="KOG1012">
    <property type="taxonomic scope" value="Eukaryota"/>
</dbReference>
<keyword evidence="3" id="KW-1185">Reference proteome</keyword>
<dbReference type="PANTHER" id="PTHR47052">
    <property type="entry name" value="CONSERVED SERINE PROLINE-RICH PROTEIN (AFU_ORTHOLOGUE AFUA_2G01790)"/>
    <property type="match status" value="1"/>
</dbReference>
<dbReference type="Proteomes" id="UP000063063">
    <property type="component" value="Chromosome 31"/>
</dbReference>
<reference evidence="2 3" key="1">
    <citation type="journal article" date="2015" name="Sci. Rep.">
        <title>The genome of Leishmania panamensis: insights into genomics of the L. (Viannia) subgenus.</title>
        <authorList>
            <person name="Llanes A."/>
            <person name="Restrepo C.M."/>
            <person name="Vecchio G.D."/>
            <person name="Anguizola F.J."/>
            <person name="Lleonart R."/>
        </authorList>
    </citation>
    <scope>NUCLEOTIDE SEQUENCE [LARGE SCALE GENOMIC DNA]</scope>
    <source>
        <strain evidence="2 3">MHOM/PA/94/PSC-1</strain>
    </source>
</reference>
<dbReference type="InterPro" id="IPR035892">
    <property type="entry name" value="C2_domain_sf"/>
</dbReference>